<sequence>MSLAIVYGSSMGNTESAAKTICEKLGLACDVINIADTDANTLNGYDKLICGTSTWNSGDLQDDWEYFDFSGLDLNGKTVAVFGVGDSQSYGDEFCNGLKKLYDKLVEAGADINIGKVSSDGYDFEASESLGDDGKFVGLVLDYDNEEEKSEDRISNWVDSIKQYFE</sequence>
<dbReference type="GO" id="GO:0010181">
    <property type="term" value="F:FMN binding"/>
    <property type="evidence" value="ECO:0007669"/>
    <property type="project" value="UniProtKB-UniRule"/>
</dbReference>
<dbReference type="InterPro" id="IPR008254">
    <property type="entry name" value="Flavodoxin/NO_synth"/>
</dbReference>
<evidence type="ECO:0000313" key="10">
    <source>
        <dbReference type="Proteomes" id="UP000476338"/>
    </source>
</evidence>
<evidence type="ECO:0000256" key="7">
    <source>
        <dbReference type="PIRNR" id="PIRNR038996"/>
    </source>
</evidence>
<dbReference type="EMBL" id="VWSJ01000007">
    <property type="protein sequence ID" value="MSN96125.1"/>
    <property type="molecule type" value="Genomic_DNA"/>
</dbReference>
<dbReference type="PIRSF" id="PIRSF038996">
    <property type="entry name" value="FldA"/>
    <property type="match status" value="1"/>
</dbReference>
<proteinExistence type="inferred from homology"/>
<name>A0A6L5WJD2_9BACT</name>
<comment type="cofactor">
    <cofactor evidence="1 7">
        <name>FMN</name>
        <dbReference type="ChEBI" id="CHEBI:58210"/>
    </cofactor>
</comment>
<dbReference type="PANTHER" id="PTHR42809">
    <property type="entry name" value="FLAVODOXIN 2"/>
    <property type="match status" value="1"/>
</dbReference>
<evidence type="ECO:0000256" key="4">
    <source>
        <dbReference type="ARBA" id="ARBA00022630"/>
    </source>
</evidence>
<protein>
    <recommendedName>
        <fullName evidence="7">Flavodoxin</fullName>
    </recommendedName>
</protein>
<reference evidence="9 10" key="2">
    <citation type="submission" date="2020-03" db="EMBL/GenBank/DDBJ databases">
        <title>Campylobacter portucalensis sp. nov., a new species of Campylobacter isolated from the reproductive tract of bulls.</title>
        <authorList>
            <person name="Silva M.F."/>
            <person name="Pereira G."/>
            <person name="Carneiro C."/>
            <person name="Hemphill A."/>
            <person name="Mateus L."/>
            <person name="Lopes-Da-Costa L."/>
            <person name="Silva E."/>
        </authorList>
    </citation>
    <scope>NUCLEOTIDE SEQUENCE [LARGE SCALE GENOMIC DNA]</scope>
    <source>
        <strain evidence="9 10">FMV-PI01</strain>
    </source>
</reference>
<keyword evidence="10" id="KW-1185">Reference proteome</keyword>
<accession>A0A6L5WJD2</accession>
<comment type="caution">
    <text evidence="9">The sequence shown here is derived from an EMBL/GenBank/DDBJ whole genome shotgun (WGS) entry which is preliminary data.</text>
</comment>
<comment type="similarity">
    <text evidence="2 7">Belongs to the flavodoxin family.</text>
</comment>
<dbReference type="PANTHER" id="PTHR42809:SF1">
    <property type="entry name" value="FLAVODOXIN 1"/>
    <property type="match status" value="1"/>
</dbReference>
<keyword evidence="5 7" id="KW-0288">FMN</keyword>
<dbReference type="NCBIfam" id="TIGR01752">
    <property type="entry name" value="flav_long"/>
    <property type="match status" value="1"/>
</dbReference>
<keyword evidence="3 7" id="KW-0813">Transport</keyword>
<dbReference type="Gene3D" id="3.40.50.360">
    <property type="match status" value="1"/>
</dbReference>
<dbReference type="PROSITE" id="PS00201">
    <property type="entry name" value="FLAVODOXIN"/>
    <property type="match status" value="1"/>
</dbReference>
<reference evidence="9 10" key="1">
    <citation type="submission" date="2019-09" db="EMBL/GenBank/DDBJ databases">
        <authorList>
            <person name="Silva M."/>
            <person name="Pereira G."/>
            <person name="Lopes-Da-Costa L."/>
            <person name="Silva E."/>
        </authorList>
    </citation>
    <scope>NUCLEOTIDE SEQUENCE [LARGE SCALE GENOMIC DNA]</scope>
    <source>
        <strain evidence="9 10">FMV-PI01</strain>
    </source>
</reference>
<dbReference type="InterPro" id="IPR010086">
    <property type="entry name" value="Flavodoxin_lc"/>
</dbReference>
<evidence type="ECO:0000313" key="9">
    <source>
        <dbReference type="EMBL" id="MSN96125.1"/>
    </source>
</evidence>
<dbReference type="GO" id="GO:0009055">
    <property type="term" value="F:electron transfer activity"/>
    <property type="evidence" value="ECO:0007669"/>
    <property type="project" value="UniProtKB-UniRule"/>
</dbReference>
<evidence type="ECO:0000256" key="6">
    <source>
        <dbReference type="ARBA" id="ARBA00022982"/>
    </source>
</evidence>
<dbReference type="InterPro" id="IPR029039">
    <property type="entry name" value="Flavoprotein-like_sf"/>
</dbReference>
<evidence type="ECO:0000256" key="5">
    <source>
        <dbReference type="ARBA" id="ARBA00022643"/>
    </source>
</evidence>
<comment type="function">
    <text evidence="7">Low-potential electron donor to a number of redox enzymes.</text>
</comment>
<evidence type="ECO:0000256" key="1">
    <source>
        <dbReference type="ARBA" id="ARBA00001917"/>
    </source>
</evidence>
<organism evidence="9 10">
    <name type="scientific">Campylobacter portucalensis</name>
    <dbReference type="NCBI Taxonomy" id="2608384"/>
    <lineage>
        <taxon>Bacteria</taxon>
        <taxon>Pseudomonadati</taxon>
        <taxon>Campylobacterota</taxon>
        <taxon>Epsilonproteobacteria</taxon>
        <taxon>Campylobacterales</taxon>
        <taxon>Campylobacteraceae</taxon>
        <taxon>Campylobacter</taxon>
    </lineage>
</organism>
<evidence type="ECO:0000256" key="2">
    <source>
        <dbReference type="ARBA" id="ARBA00005267"/>
    </source>
</evidence>
<dbReference type="Pfam" id="PF00258">
    <property type="entry name" value="Flavodoxin_1"/>
    <property type="match status" value="1"/>
</dbReference>
<dbReference type="NCBIfam" id="NF006738">
    <property type="entry name" value="PRK09267.1-4"/>
    <property type="match status" value="1"/>
</dbReference>
<keyword evidence="6 7" id="KW-0249">Electron transport</keyword>
<dbReference type="InterPro" id="IPR050619">
    <property type="entry name" value="Flavodoxin"/>
</dbReference>
<keyword evidence="4 7" id="KW-0285">Flavoprotein</keyword>
<dbReference type="SUPFAM" id="SSF52218">
    <property type="entry name" value="Flavoproteins"/>
    <property type="match status" value="1"/>
</dbReference>
<evidence type="ECO:0000256" key="3">
    <source>
        <dbReference type="ARBA" id="ARBA00022448"/>
    </source>
</evidence>
<dbReference type="Proteomes" id="UP000476338">
    <property type="component" value="Unassembled WGS sequence"/>
</dbReference>
<gene>
    <name evidence="9" type="ORF">F1B92_02760</name>
</gene>
<dbReference type="AlphaFoldDB" id="A0A6L5WJD2"/>
<dbReference type="RefSeq" id="WP_154570393.1">
    <property type="nucleotide sequence ID" value="NZ_VWSJ01000007.1"/>
</dbReference>
<feature type="domain" description="Flavodoxin-like" evidence="8">
    <location>
        <begin position="3"/>
        <end position="162"/>
    </location>
</feature>
<dbReference type="InterPro" id="IPR001226">
    <property type="entry name" value="Flavodoxin_CS"/>
</dbReference>
<evidence type="ECO:0000259" key="8">
    <source>
        <dbReference type="PROSITE" id="PS50902"/>
    </source>
</evidence>
<dbReference type="PROSITE" id="PS50902">
    <property type="entry name" value="FLAVODOXIN_LIKE"/>
    <property type="match status" value="1"/>
</dbReference>